<dbReference type="PROSITE" id="PS00061">
    <property type="entry name" value="ADH_SHORT"/>
    <property type="match status" value="1"/>
</dbReference>
<evidence type="ECO:0000256" key="4">
    <source>
        <dbReference type="RuleBase" id="RU000363"/>
    </source>
</evidence>
<evidence type="ECO:0000256" key="2">
    <source>
        <dbReference type="ARBA" id="ARBA00023002"/>
    </source>
</evidence>
<dbReference type="Gene3D" id="3.40.50.720">
    <property type="entry name" value="NAD(P)-binding Rossmann-like Domain"/>
    <property type="match status" value="1"/>
</dbReference>
<dbReference type="CDD" id="cd05233">
    <property type="entry name" value="SDR_c"/>
    <property type="match status" value="1"/>
</dbReference>
<keyword evidence="3" id="KW-0520">NAD</keyword>
<accession>A0ABU1N3U7</accession>
<evidence type="ECO:0000256" key="3">
    <source>
        <dbReference type="ARBA" id="ARBA00023027"/>
    </source>
</evidence>
<evidence type="ECO:0000256" key="1">
    <source>
        <dbReference type="ARBA" id="ARBA00006484"/>
    </source>
</evidence>
<evidence type="ECO:0000259" key="5">
    <source>
        <dbReference type="SMART" id="SM00822"/>
    </source>
</evidence>
<dbReference type="RefSeq" id="WP_163231075.1">
    <property type="nucleotide sequence ID" value="NZ_BMLD01000002.1"/>
</dbReference>
<keyword evidence="2" id="KW-0560">Oxidoreductase</keyword>
<dbReference type="SMART" id="SM00822">
    <property type="entry name" value="PKS_KR"/>
    <property type="match status" value="1"/>
</dbReference>
<dbReference type="PRINTS" id="PR00081">
    <property type="entry name" value="GDHRDH"/>
</dbReference>
<gene>
    <name evidence="6" type="ORF">J2800_003526</name>
</gene>
<dbReference type="InterPro" id="IPR020904">
    <property type="entry name" value="Sc_DH/Rdtase_CS"/>
</dbReference>
<proteinExistence type="inferred from homology"/>
<sequence length="248" mass="24632">MPHFSSRFAGKTVVVTGAGSGIGRATAERLAAEGARVVASDIDPARLDAVELGAAGVKVAGDITQAAVVASVFDACEGRLDGLANVAGVMDGFLPIAEVDDETWDRVLAVNLTAVMRCTRAAVRLMEPAGAGAIVQVASEAGLRGSAGGVSYTAAKHAVIGLGRSAAFACKGTGVRVNVVAPGGVITGIDATPRSEKGFQSVMTVLMAAAPGLADAGDIAAAITWLLSDEAKNVSGAVLASDGGWSSI</sequence>
<dbReference type="PANTHER" id="PTHR24321:SF8">
    <property type="entry name" value="ESTRADIOL 17-BETA-DEHYDROGENASE 8-RELATED"/>
    <property type="match status" value="1"/>
</dbReference>
<reference evidence="6 7" key="1">
    <citation type="submission" date="2023-07" db="EMBL/GenBank/DDBJ databases">
        <title>Sorghum-associated microbial communities from plants grown in Nebraska, USA.</title>
        <authorList>
            <person name="Schachtman D."/>
        </authorList>
    </citation>
    <scope>NUCLEOTIDE SEQUENCE [LARGE SCALE GENOMIC DNA]</scope>
    <source>
        <strain evidence="6 7">DS2154</strain>
    </source>
</reference>
<dbReference type="Proteomes" id="UP001262754">
    <property type="component" value="Unassembled WGS sequence"/>
</dbReference>
<feature type="domain" description="Ketoreductase" evidence="5">
    <location>
        <begin position="11"/>
        <end position="189"/>
    </location>
</feature>
<organism evidence="6 7">
    <name type="scientific">Caulobacter rhizosphaerae</name>
    <dbReference type="NCBI Taxonomy" id="2010972"/>
    <lineage>
        <taxon>Bacteria</taxon>
        <taxon>Pseudomonadati</taxon>
        <taxon>Pseudomonadota</taxon>
        <taxon>Alphaproteobacteria</taxon>
        <taxon>Caulobacterales</taxon>
        <taxon>Caulobacteraceae</taxon>
        <taxon>Caulobacter</taxon>
    </lineage>
</organism>
<dbReference type="PRINTS" id="PR00080">
    <property type="entry name" value="SDRFAMILY"/>
</dbReference>
<dbReference type="InterPro" id="IPR057326">
    <property type="entry name" value="KR_dom"/>
</dbReference>
<keyword evidence="7" id="KW-1185">Reference proteome</keyword>
<evidence type="ECO:0000313" key="7">
    <source>
        <dbReference type="Proteomes" id="UP001262754"/>
    </source>
</evidence>
<protein>
    <submittedName>
        <fullName evidence="6">NAD(P)-dependent dehydrogenase (Short-subunit alcohol dehydrogenase family)</fullName>
    </submittedName>
</protein>
<dbReference type="Pfam" id="PF00106">
    <property type="entry name" value="adh_short"/>
    <property type="match status" value="1"/>
</dbReference>
<evidence type="ECO:0000313" key="6">
    <source>
        <dbReference type="EMBL" id="MDR6532766.1"/>
    </source>
</evidence>
<comment type="similarity">
    <text evidence="1 4">Belongs to the short-chain dehydrogenases/reductases (SDR) family.</text>
</comment>
<name>A0ABU1N3U7_9CAUL</name>
<dbReference type="InterPro" id="IPR036291">
    <property type="entry name" value="NAD(P)-bd_dom_sf"/>
</dbReference>
<comment type="caution">
    <text evidence="6">The sequence shown here is derived from an EMBL/GenBank/DDBJ whole genome shotgun (WGS) entry which is preliminary data.</text>
</comment>
<dbReference type="InterPro" id="IPR002347">
    <property type="entry name" value="SDR_fam"/>
</dbReference>
<dbReference type="PANTHER" id="PTHR24321">
    <property type="entry name" value="DEHYDROGENASES, SHORT CHAIN"/>
    <property type="match status" value="1"/>
</dbReference>
<dbReference type="SUPFAM" id="SSF51735">
    <property type="entry name" value="NAD(P)-binding Rossmann-fold domains"/>
    <property type="match status" value="1"/>
</dbReference>
<dbReference type="EMBL" id="JAVDRL010000010">
    <property type="protein sequence ID" value="MDR6532766.1"/>
    <property type="molecule type" value="Genomic_DNA"/>
</dbReference>